<gene>
    <name evidence="2" type="ORF">LLW17_13850</name>
</gene>
<name>A0ABS8GUX3_9FLAO</name>
<evidence type="ECO:0000313" key="2">
    <source>
        <dbReference type="EMBL" id="MCC4213812.1"/>
    </source>
</evidence>
<dbReference type="SUPFAM" id="SSF53474">
    <property type="entry name" value="alpha/beta-Hydrolases"/>
    <property type="match status" value="1"/>
</dbReference>
<dbReference type="Proteomes" id="UP001197770">
    <property type="component" value="Unassembled WGS sequence"/>
</dbReference>
<sequence length="278" mass="30856">MSYFKTSSIENRENIKLYYEDYGTGDPVILIHGWPLSAQMWEYQTQVLVEAGHRVIAFDRRGFGRSDKPWSGYDYDTLAKDLNDLITGLDLENVTIVGFSMGGGEVSRYIGNYGTSKLKKAALVSSVAAFMLKTDDNPDGVPQETFDGFKAAVRKDRLAFLKDFGNNFVNYDDNKDKISEAQVHFNWSIAAGASPKGTLDCITSFGTTDFRADLEKFDIPTLIIHGDADQVVPIKPSGEQAASIVKGSRYEVIKGAPHGLVFTHTEEVNKILIDFLKD</sequence>
<dbReference type="Pfam" id="PF00561">
    <property type="entry name" value="Abhydrolase_1"/>
    <property type="match status" value="1"/>
</dbReference>
<evidence type="ECO:0000259" key="1">
    <source>
        <dbReference type="Pfam" id="PF00561"/>
    </source>
</evidence>
<evidence type="ECO:0000313" key="3">
    <source>
        <dbReference type="Proteomes" id="UP001197770"/>
    </source>
</evidence>
<proteinExistence type="predicted"/>
<organism evidence="2 3">
    <name type="scientific">Leeuwenhoekiella parthenopeia</name>
    <dbReference type="NCBI Taxonomy" id="2890320"/>
    <lineage>
        <taxon>Bacteria</taxon>
        <taxon>Pseudomonadati</taxon>
        <taxon>Bacteroidota</taxon>
        <taxon>Flavobacteriia</taxon>
        <taxon>Flavobacteriales</taxon>
        <taxon>Flavobacteriaceae</taxon>
        <taxon>Leeuwenhoekiella</taxon>
    </lineage>
</organism>
<dbReference type="InterPro" id="IPR000639">
    <property type="entry name" value="Epox_hydrolase-like"/>
</dbReference>
<dbReference type="Gene3D" id="3.40.50.1820">
    <property type="entry name" value="alpha/beta hydrolase"/>
    <property type="match status" value="1"/>
</dbReference>
<feature type="domain" description="AB hydrolase-1" evidence="1">
    <location>
        <begin position="27"/>
        <end position="264"/>
    </location>
</feature>
<reference evidence="2 3" key="1">
    <citation type="submission" date="2021-11" db="EMBL/GenBank/DDBJ databases">
        <title>Seasonal and diel survey of microbial diversity of the Tyrrhenian coast.</title>
        <authorList>
            <person name="Gattoni G."/>
            <person name="Corral P."/>
        </authorList>
    </citation>
    <scope>NUCLEOTIDE SEQUENCE [LARGE SCALE GENOMIC DNA]</scope>
    <source>
        <strain evidence="2 3">Mr9</strain>
    </source>
</reference>
<dbReference type="PANTHER" id="PTHR43433">
    <property type="entry name" value="HYDROLASE, ALPHA/BETA FOLD FAMILY PROTEIN"/>
    <property type="match status" value="1"/>
</dbReference>
<dbReference type="RefSeq" id="WP_228230885.1">
    <property type="nucleotide sequence ID" value="NZ_JAJGMW010000019.1"/>
</dbReference>
<dbReference type="InterPro" id="IPR000073">
    <property type="entry name" value="AB_hydrolase_1"/>
</dbReference>
<keyword evidence="3" id="KW-1185">Reference proteome</keyword>
<dbReference type="PANTHER" id="PTHR43433:SF4">
    <property type="entry name" value="NON-HEME CHLOROPEROXIDASE-RELATED"/>
    <property type="match status" value="1"/>
</dbReference>
<dbReference type="InterPro" id="IPR029058">
    <property type="entry name" value="AB_hydrolase_fold"/>
</dbReference>
<dbReference type="PRINTS" id="PR00111">
    <property type="entry name" value="ABHYDROLASE"/>
</dbReference>
<dbReference type="EMBL" id="JAJGMW010000019">
    <property type="protein sequence ID" value="MCC4213812.1"/>
    <property type="molecule type" value="Genomic_DNA"/>
</dbReference>
<accession>A0ABS8GUX3</accession>
<dbReference type="InterPro" id="IPR050471">
    <property type="entry name" value="AB_hydrolase"/>
</dbReference>
<keyword evidence="2" id="KW-0378">Hydrolase</keyword>
<protein>
    <submittedName>
        <fullName evidence="2">Alpha/beta hydrolase</fullName>
    </submittedName>
</protein>
<dbReference type="GO" id="GO:0016787">
    <property type="term" value="F:hydrolase activity"/>
    <property type="evidence" value="ECO:0007669"/>
    <property type="project" value="UniProtKB-KW"/>
</dbReference>
<comment type="caution">
    <text evidence="2">The sequence shown here is derived from an EMBL/GenBank/DDBJ whole genome shotgun (WGS) entry which is preliminary data.</text>
</comment>
<dbReference type="PRINTS" id="PR00412">
    <property type="entry name" value="EPOXHYDRLASE"/>
</dbReference>